<dbReference type="RefSeq" id="WP_060533546.1">
    <property type="nucleotide sequence ID" value="NZ_CP013023.1"/>
</dbReference>
<proteinExistence type="predicted"/>
<dbReference type="Pfam" id="PF19909">
    <property type="entry name" value="DUF6382"/>
    <property type="match status" value="1"/>
</dbReference>
<dbReference type="Pfam" id="PF00498">
    <property type="entry name" value="FHA"/>
    <property type="match status" value="1"/>
</dbReference>
<dbReference type="PROSITE" id="PS50006">
    <property type="entry name" value="FHA_DOMAIN"/>
    <property type="match status" value="1"/>
</dbReference>
<keyword evidence="2" id="KW-0812">Transmembrane</keyword>
<organism evidence="4 5">
    <name type="scientific">Paenibacillus bovis</name>
    <dbReference type="NCBI Taxonomy" id="1616788"/>
    <lineage>
        <taxon>Bacteria</taxon>
        <taxon>Bacillati</taxon>
        <taxon>Bacillota</taxon>
        <taxon>Bacilli</taxon>
        <taxon>Bacillales</taxon>
        <taxon>Paenibacillaceae</taxon>
        <taxon>Paenibacillus</taxon>
    </lineage>
</organism>
<dbReference type="STRING" id="1616788.AR543_08580"/>
<sequence length="659" mass="72118">METLTQDFIQDGKTYMTVDREQGFQQSDLSKTQTGMMLSSRIRGILQLHLHEVNMKAVLRYDISGKKMLRHCLQSEPMGIAEYLGLLLQIVSTLEESSQYMLSLPNYVLDEQYMFVDGTLQAGGLYLTYVPSLEMLTDEPVQSILSRLASRWMAYVSELTGNKVQRILKYCQNDNFTLQELKLLLLELLADYQQHPVTESYTGYNSGHAGYSAPNSAYRSDSTAQPERISAAGSHAPTEHAAREAAHYSQTNNPRHNPDAANSGAANPVLQHLRNQRNTSASAAERPDKRIINPAFAASMPAAGSNGKQQGISADPSTLFAAAGNRSRLQTASALSETAPDDAEESNAKPLSSAHRTYLLAGGALLIAMIWRFGYLEHGNDMMLYGCTAITIAVGILIYMIIKGKLSGANKLKLPVLHKSKQEDEEYGSESWRWNSEPATADGLAMAAAAGIGYGAHSNPVSQRDQSIAAIFGGESSRQTGQYQDRASTSSHEVRTDNGSRITEQQYYSSSQVSQGSPHQTVSGFGESIPDTGLLSSHMATVLLDESSAMSSHGASKMFQGYLERRELDGMQTEPIRLTPGTFVIGRAEEGVDYYEKSVGTSRNHVELEISDQQILIKDLSSRNGTLLGSEPLVPYKTYPMQNGDSFTIARAVFTLRLA</sequence>
<accession>A0A172ZEG2</accession>
<keyword evidence="2" id="KW-0472">Membrane</keyword>
<feature type="compositionally biased region" description="Polar residues" evidence="1">
    <location>
        <begin position="215"/>
        <end position="225"/>
    </location>
</feature>
<feature type="region of interest" description="Disordered" evidence="1">
    <location>
        <begin position="475"/>
        <end position="501"/>
    </location>
</feature>
<feature type="transmembrane region" description="Helical" evidence="2">
    <location>
        <begin position="382"/>
        <end position="402"/>
    </location>
</feature>
<feature type="compositionally biased region" description="Polar residues" evidence="1">
    <location>
        <begin position="476"/>
        <end position="491"/>
    </location>
</feature>
<evidence type="ECO:0000256" key="1">
    <source>
        <dbReference type="SAM" id="MobiDB-lite"/>
    </source>
</evidence>
<keyword evidence="5" id="KW-1185">Reference proteome</keyword>
<dbReference type="SUPFAM" id="SSF49879">
    <property type="entry name" value="SMAD/FHA domain"/>
    <property type="match status" value="1"/>
</dbReference>
<dbReference type="Gene3D" id="2.60.200.20">
    <property type="match status" value="1"/>
</dbReference>
<dbReference type="EMBL" id="CP013023">
    <property type="protein sequence ID" value="ANF96044.1"/>
    <property type="molecule type" value="Genomic_DNA"/>
</dbReference>
<feature type="compositionally biased region" description="Basic and acidic residues" evidence="1">
    <location>
        <begin position="237"/>
        <end position="246"/>
    </location>
</feature>
<dbReference type="InterPro" id="IPR000253">
    <property type="entry name" value="FHA_dom"/>
</dbReference>
<keyword evidence="2" id="KW-1133">Transmembrane helix</keyword>
<dbReference type="OrthoDB" id="9783862at2"/>
<evidence type="ECO:0000313" key="5">
    <source>
        <dbReference type="Proteomes" id="UP000078148"/>
    </source>
</evidence>
<dbReference type="SMART" id="SM00240">
    <property type="entry name" value="FHA"/>
    <property type="match status" value="1"/>
</dbReference>
<dbReference type="AlphaFoldDB" id="A0A172ZEG2"/>
<dbReference type="KEGG" id="pbv:AR543_08580"/>
<feature type="region of interest" description="Disordered" evidence="1">
    <location>
        <begin position="215"/>
        <end position="265"/>
    </location>
</feature>
<feature type="transmembrane region" description="Helical" evidence="2">
    <location>
        <begin position="358"/>
        <end position="376"/>
    </location>
</feature>
<name>A0A172ZEG2_9BACL</name>
<gene>
    <name evidence="4" type="ORF">AR543_08580</name>
</gene>
<reference evidence="4 5" key="2">
    <citation type="journal article" date="2016" name="Int. J. Syst. Evol. Microbiol.">
        <title>Paenibacillus bovis sp. nov., isolated from raw yak (Bos grunniens) milk.</title>
        <authorList>
            <person name="Gao C."/>
            <person name="Han J."/>
            <person name="Liu Z."/>
            <person name="Xu X."/>
            <person name="Hang F."/>
            <person name="Wu Z."/>
        </authorList>
    </citation>
    <scope>NUCLEOTIDE SEQUENCE [LARGE SCALE GENOMIC DNA]</scope>
    <source>
        <strain evidence="4 5">BD3526</strain>
    </source>
</reference>
<dbReference type="Proteomes" id="UP000078148">
    <property type="component" value="Chromosome"/>
</dbReference>
<evidence type="ECO:0000256" key="2">
    <source>
        <dbReference type="SAM" id="Phobius"/>
    </source>
</evidence>
<feature type="domain" description="FHA" evidence="3">
    <location>
        <begin position="583"/>
        <end position="633"/>
    </location>
</feature>
<dbReference type="InterPro" id="IPR045962">
    <property type="entry name" value="DUF6382"/>
</dbReference>
<evidence type="ECO:0000313" key="4">
    <source>
        <dbReference type="EMBL" id="ANF96044.1"/>
    </source>
</evidence>
<protein>
    <recommendedName>
        <fullName evidence="3">FHA domain-containing protein</fullName>
    </recommendedName>
</protein>
<dbReference type="InterPro" id="IPR008984">
    <property type="entry name" value="SMAD_FHA_dom_sf"/>
</dbReference>
<reference evidence="5" key="1">
    <citation type="submission" date="2015-10" db="EMBL/GenBank/DDBJ databases">
        <title>Genome of Paenibacillus bovis sp. nov.</title>
        <authorList>
            <person name="Wu Z."/>
            <person name="Gao C."/>
            <person name="Liu Z."/>
            <person name="Zheng H."/>
        </authorList>
    </citation>
    <scope>NUCLEOTIDE SEQUENCE [LARGE SCALE GENOMIC DNA]</scope>
    <source>
        <strain evidence="5">BD3526</strain>
    </source>
</reference>
<dbReference type="CDD" id="cd00060">
    <property type="entry name" value="FHA"/>
    <property type="match status" value="1"/>
</dbReference>
<evidence type="ECO:0000259" key="3">
    <source>
        <dbReference type="PROSITE" id="PS50006"/>
    </source>
</evidence>